<protein>
    <submittedName>
        <fullName evidence="2">AAA-ATPase</fullName>
    </submittedName>
</protein>
<dbReference type="SMART" id="SM00382">
    <property type="entry name" value="AAA"/>
    <property type="match status" value="1"/>
</dbReference>
<dbReference type="SUPFAM" id="SSF52540">
    <property type="entry name" value="P-loop containing nucleoside triphosphate hydrolases"/>
    <property type="match status" value="1"/>
</dbReference>
<dbReference type="GeneID" id="63209525"/>
<name>A0A291IA22_9CAUD</name>
<dbReference type="KEGG" id="vg:63209525"/>
<dbReference type="CDD" id="cd00009">
    <property type="entry name" value="AAA"/>
    <property type="match status" value="1"/>
</dbReference>
<evidence type="ECO:0000313" key="3">
    <source>
        <dbReference type="Proteomes" id="UP000231431"/>
    </source>
</evidence>
<dbReference type="InterPro" id="IPR050764">
    <property type="entry name" value="CbbQ/NirQ/NorQ/GpvN"/>
</dbReference>
<dbReference type="InterPro" id="IPR003593">
    <property type="entry name" value="AAA+_ATPase"/>
</dbReference>
<dbReference type="PANTHER" id="PTHR42759:SF1">
    <property type="entry name" value="MAGNESIUM-CHELATASE SUBUNIT CHLD"/>
    <property type="match status" value="1"/>
</dbReference>
<reference evidence="2 3" key="1">
    <citation type="submission" date="2017-06" db="EMBL/GenBank/DDBJ databases">
        <authorList>
            <person name="Herren C.D."/>
            <person name="Smith-Caldas M."/>
            <person name="Curl A.K."/>
            <person name="Carbajal J.A."/>
            <person name="Thornton M."/>
            <person name="Klein S."/>
            <person name="Atkinson C.A."/>
            <person name="Brown D."/>
            <person name="Clarkston C."/>
            <person name="Cox V.G."/>
            <person name="Helms T.L."/>
            <person name="Johnson B.M."/>
            <person name="Mosqueda S.M."/>
            <person name="Nichols J.M."/>
            <person name="Rafter T.E."/>
            <person name="Smith J.L."/>
            <person name="Snow J.A."/>
            <person name="Trosper K.M."/>
            <person name="Waner K.N."/>
            <person name="Zych M.G."/>
            <person name="Anderson M.S."/>
            <person name="Chang A.W."/>
            <person name="Martinez A.C."/>
            <person name="Vars S.J."/>
            <person name="Wagner K.E."/>
            <person name="Wiebe P.L."/>
            <person name="Williams T."/>
            <person name="Yanez C.P."/>
            <person name="Stoner T.H."/>
            <person name="Garlena R.A."/>
            <person name="Russell D.A."/>
            <person name="Pope W.H."/>
            <person name="Jacobs-Sera D."/>
            <person name="Hatfull G.F."/>
        </authorList>
    </citation>
    <scope>NUCLEOTIDE SEQUENCE [LARGE SCALE GENOMIC DNA]</scope>
</reference>
<gene>
    <name evidence="2" type="primary">137</name>
    <name evidence="2" type="ORF">SEA_FINEMLUCIS_137</name>
</gene>
<dbReference type="PANTHER" id="PTHR42759">
    <property type="entry name" value="MOXR FAMILY PROTEIN"/>
    <property type="match status" value="1"/>
</dbReference>
<accession>A0A291IA22</accession>
<dbReference type="Pfam" id="PF07728">
    <property type="entry name" value="AAA_5"/>
    <property type="match status" value="1"/>
</dbReference>
<proteinExistence type="predicted"/>
<dbReference type="RefSeq" id="YP_010012965.1">
    <property type="nucleotide sequence ID" value="NC_053507.1"/>
</dbReference>
<evidence type="ECO:0000259" key="1">
    <source>
        <dbReference type="SMART" id="SM00382"/>
    </source>
</evidence>
<organism evidence="2 3">
    <name type="scientific">Mycobacterium phage Finemlucis</name>
    <dbReference type="NCBI Taxonomy" id="2015844"/>
    <lineage>
        <taxon>Viruses</taxon>
        <taxon>Duplodnaviria</taxon>
        <taxon>Heunggongvirae</taxon>
        <taxon>Uroviricota</taxon>
        <taxon>Caudoviricetes</taxon>
        <taxon>Vilmaviridae</taxon>
        <taxon>Lclasvirinae</taxon>
        <taxon>Faithunavirus</taxon>
        <taxon>Faithunavirus finemlucis</taxon>
    </lineage>
</organism>
<dbReference type="InterPro" id="IPR011704">
    <property type="entry name" value="ATPase_dyneun-rel_AAA"/>
</dbReference>
<dbReference type="GO" id="GO:0005524">
    <property type="term" value="F:ATP binding"/>
    <property type="evidence" value="ECO:0007669"/>
    <property type="project" value="InterPro"/>
</dbReference>
<keyword evidence="3" id="KW-1185">Reference proteome</keyword>
<dbReference type="InterPro" id="IPR027417">
    <property type="entry name" value="P-loop_NTPase"/>
</dbReference>
<dbReference type="Proteomes" id="UP000231431">
    <property type="component" value="Segment"/>
</dbReference>
<dbReference type="GO" id="GO:0016887">
    <property type="term" value="F:ATP hydrolysis activity"/>
    <property type="evidence" value="ECO:0007669"/>
    <property type="project" value="InterPro"/>
</dbReference>
<sequence length="412" mass="44684">MTVTSLTKLSQRTLRTGCPKCSNEGPFYLAADENGAEHLVIKNALTKAAAQGESIPAQFLHVCIETYGTNGNGNETGGQGNGTETVQTEAGTETVNTQATATETVSTSGKGDADEMAALRELLLKVLGKQQLDETQIEAIISRKMDEYVYPTRTYVQTETETREIEGVTHKQFGDILAAIASGENVQLVGGPGVGKTHVCEQVAEALDRDFYVVNFHLQSTASELKGYMSATGEYVPTAVYDWATNPDGGVLLCDEVDRAHAGILAGLNSILSNRFLALPNREIVRLNKNHVILAATNTWGMGPTWEYPAAQKFSAEFMDRFIAMEIEIDTDIEMAAAMAKGAPVDVTKRAVAYVQRVRENVKREAVTGVVISPRASQKMAALLAQNVDWDKAVAWTLRKGMDDATWRKVCA</sequence>
<dbReference type="Gene3D" id="3.40.50.300">
    <property type="entry name" value="P-loop containing nucleotide triphosphate hydrolases"/>
    <property type="match status" value="1"/>
</dbReference>
<dbReference type="EMBL" id="MF185728">
    <property type="protein sequence ID" value="ATG86538.1"/>
    <property type="molecule type" value="Genomic_DNA"/>
</dbReference>
<feature type="domain" description="AAA+ ATPase" evidence="1">
    <location>
        <begin position="182"/>
        <end position="334"/>
    </location>
</feature>
<evidence type="ECO:0000313" key="2">
    <source>
        <dbReference type="EMBL" id="ATG86538.1"/>
    </source>
</evidence>